<dbReference type="PANTHER" id="PTHR48079">
    <property type="entry name" value="PROTEIN YEEZ"/>
    <property type="match status" value="1"/>
</dbReference>
<evidence type="ECO:0000313" key="3">
    <source>
        <dbReference type="Proteomes" id="UP001596174"/>
    </source>
</evidence>
<reference evidence="3" key="1">
    <citation type="journal article" date="2019" name="Int. J. Syst. Evol. Microbiol.">
        <title>The Global Catalogue of Microorganisms (GCM) 10K type strain sequencing project: providing services to taxonomists for standard genome sequencing and annotation.</title>
        <authorList>
            <consortium name="The Broad Institute Genomics Platform"/>
            <consortium name="The Broad Institute Genome Sequencing Center for Infectious Disease"/>
            <person name="Wu L."/>
            <person name="Ma J."/>
        </authorList>
    </citation>
    <scope>NUCLEOTIDE SEQUENCE [LARGE SCALE GENOMIC DNA]</scope>
    <source>
        <strain evidence="3">JCM 4816</strain>
    </source>
</reference>
<protein>
    <submittedName>
        <fullName evidence="2">NAD-dependent epimerase/dehydratase family protein</fullName>
    </submittedName>
</protein>
<evidence type="ECO:0000313" key="2">
    <source>
        <dbReference type="EMBL" id="MFC5908500.1"/>
    </source>
</evidence>
<sequence>MTTILVTGATGQVGRSLVPRLLQWTAADRPANRPPETVRLLVRDEEQARRLEKAGAEVVLGDLRDASARAEALRGADAVVNVAAAFRGVPEEEAWAVNHHAAVALGREAAASGVRRFVHTSTNLVYPSGLGRPAREDDEPAADAAWGACPASKIASERGLREVKGLPLVVLRLAFVYGEGDSHLRDIVPRAADWPAHQRLATVHVADVCSAVRRALRAPGIEGETFNIGDDAGITAWDLHAFAGVPFPRSPRRDDMDPWDKIPSTDHARKVLGWQPQYPTVLSAQAAGAL</sequence>
<dbReference type="InterPro" id="IPR001509">
    <property type="entry name" value="Epimerase_deHydtase"/>
</dbReference>
<accession>A0ABW1G3H1</accession>
<dbReference type="EMBL" id="JBHSQJ010000060">
    <property type="protein sequence ID" value="MFC5908500.1"/>
    <property type="molecule type" value="Genomic_DNA"/>
</dbReference>
<dbReference type="InterPro" id="IPR036291">
    <property type="entry name" value="NAD(P)-bd_dom_sf"/>
</dbReference>
<dbReference type="SUPFAM" id="SSF51735">
    <property type="entry name" value="NAD(P)-binding Rossmann-fold domains"/>
    <property type="match status" value="1"/>
</dbReference>
<evidence type="ECO:0000259" key="1">
    <source>
        <dbReference type="Pfam" id="PF01370"/>
    </source>
</evidence>
<dbReference type="RefSeq" id="WP_380583496.1">
    <property type="nucleotide sequence ID" value="NZ_JBHSQJ010000060.1"/>
</dbReference>
<proteinExistence type="predicted"/>
<dbReference type="InterPro" id="IPR051783">
    <property type="entry name" value="NAD(P)-dependent_oxidoreduct"/>
</dbReference>
<organism evidence="2 3">
    <name type="scientific">Streptacidiphilus monticola</name>
    <dbReference type="NCBI Taxonomy" id="2161674"/>
    <lineage>
        <taxon>Bacteria</taxon>
        <taxon>Bacillati</taxon>
        <taxon>Actinomycetota</taxon>
        <taxon>Actinomycetes</taxon>
        <taxon>Kitasatosporales</taxon>
        <taxon>Streptomycetaceae</taxon>
        <taxon>Streptacidiphilus</taxon>
    </lineage>
</organism>
<dbReference type="Gene3D" id="3.40.50.720">
    <property type="entry name" value="NAD(P)-binding Rossmann-like Domain"/>
    <property type="match status" value="1"/>
</dbReference>
<feature type="domain" description="NAD-dependent epimerase/dehydratase" evidence="1">
    <location>
        <begin position="4"/>
        <end position="229"/>
    </location>
</feature>
<dbReference type="PANTHER" id="PTHR48079:SF6">
    <property type="entry name" value="NAD(P)-BINDING DOMAIN-CONTAINING PROTEIN-RELATED"/>
    <property type="match status" value="1"/>
</dbReference>
<dbReference type="Pfam" id="PF01370">
    <property type="entry name" value="Epimerase"/>
    <property type="match status" value="1"/>
</dbReference>
<gene>
    <name evidence="2" type="ORF">ACFP3V_14920</name>
</gene>
<dbReference type="Proteomes" id="UP001596174">
    <property type="component" value="Unassembled WGS sequence"/>
</dbReference>
<dbReference type="CDD" id="cd08946">
    <property type="entry name" value="SDR_e"/>
    <property type="match status" value="1"/>
</dbReference>
<name>A0ABW1G3H1_9ACTN</name>
<comment type="caution">
    <text evidence="2">The sequence shown here is derived from an EMBL/GenBank/DDBJ whole genome shotgun (WGS) entry which is preliminary data.</text>
</comment>
<keyword evidence="3" id="KW-1185">Reference proteome</keyword>